<gene>
    <name evidence="3" type="ORF">AaE_001984</name>
</gene>
<dbReference type="CDD" id="cd14306">
    <property type="entry name" value="UBA_VP13D"/>
    <property type="match status" value="1"/>
</dbReference>
<evidence type="ECO:0000313" key="4">
    <source>
        <dbReference type="Proteomes" id="UP000469452"/>
    </source>
</evidence>
<dbReference type="EMBL" id="VJMI01004012">
    <property type="protein sequence ID" value="KAF0774316.1"/>
    <property type="molecule type" value="Genomic_DNA"/>
</dbReference>
<comment type="caution">
    <text evidence="3">The sequence shown here is derived from an EMBL/GenBank/DDBJ whole genome shotgun (WGS) entry which is preliminary data.</text>
</comment>
<dbReference type="InterPro" id="IPR015940">
    <property type="entry name" value="UBA"/>
</dbReference>
<protein>
    <recommendedName>
        <fullName evidence="2">UBA domain-containing protein</fullName>
    </recommendedName>
</protein>
<evidence type="ECO:0000259" key="2">
    <source>
        <dbReference type="PROSITE" id="PS50030"/>
    </source>
</evidence>
<dbReference type="Pfam" id="PF22562">
    <property type="entry name" value="UBA_7"/>
    <property type="match status" value="1"/>
</dbReference>
<proteinExistence type="predicted"/>
<evidence type="ECO:0000313" key="3">
    <source>
        <dbReference type="EMBL" id="KAF0774316.1"/>
    </source>
</evidence>
<sequence>MQTWATATDLTRIELRHVQQAVETVYGRIQLPEMLQAACAEANEWLSNRDHWGKEWTVHEASIVQYVLRLLAQNNSSVSMDKWRDKCAALKVGSYLCATCECLVADVLSLSMEVLRNAEAATPVITLASILEAMQGDDELGRLLVYHKSYVALQSIATNFPTLATSSPPVVASKTSDEKVLDVRIQSMIAMGFPEQWCKRALDESGQDVNAALNWILINGELLQDTSAAQPFPMSNDNSPEPAVAVDDPPPPPSLDRTGTALVGLFCSRVLHYELRISDKAIDLSFDGHVVCTELGAFCDDVTGVSFWAVWTPTTLYIGQGPRVHLDALVLQWTRTDNALALDSFSFGSTPSTVTLAVSAISWTHVFASDRSLTAAPIDTVVWPTYTPATHDLTACFYDRPSSSFQRTNDQFNVWGLYLTRQGFQDAMHQESAPALVQHAHEMVHVLRILYARRLGLTILAVCNQLSALEPVFRDHELLFVEFVSLVSNRHWISDMTKITTQTQVGPPWYLPRKQTSLDFVRPAMQSVCACLNPLSTAVCAYLQSHMTAFLLQPASLHWTEPSSLKTDVAVRQGSDLRFLLLVTQWLLPVSNNVMERALFGIWATILTSNHVHVKQTAFQVLSRMLHQCMTRVNESTTDKNDDVESLYSYT</sequence>
<feature type="non-terminal residue" evidence="3">
    <location>
        <position position="651"/>
    </location>
</feature>
<dbReference type="Gene3D" id="1.10.20.10">
    <property type="entry name" value="Histone, subunit A"/>
    <property type="match status" value="1"/>
</dbReference>
<dbReference type="InterPro" id="IPR009072">
    <property type="entry name" value="Histone-fold"/>
</dbReference>
<dbReference type="InterPro" id="IPR009060">
    <property type="entry name" value="UBA-like_sf"/>
</dbReference>
<accession>A0A6A5APT3</accession>
<feature type="domain" description="UBA" evidence="2">
    <location>
        <begin position="175"/>
        <end position="219"/>
    </location>
</feature>
<dbReference type="AlphaFoldDB" id="A0A6A5APT3"/>
<dbReference type="SMART" id="SM00165">
    <property type="entry name" value="UBA"/>
    <property type="match status" value="1"/>
</dbReference>
<organism evidence="3 4">
    <name type="scientific">Aphanomyces astaci</name>
    <name type="common">Crayfish plague agent</name>
    <dbReference type="NCBI Taxonomy" id="112090"/>
    <lineage>
        <taxon>Eukaryota</taxon>
        <taxon>Sar</taxon>
        <taxon>Stramenopiles</taxon>
        <taxon>Oomycota</taxon>
        <taxon>Saprolegniomycetes</taxon>
        <taxon>Saprolegniales</taxon>
        <taxon>Verrucalvaceae</taxon>
        <taxon>Aphanomyces</taxon>
    </lineage>
</organism>
<dbReference type="Gene3D" id="1.10.8.10">
    <property type="entry name" value="DNA helicase RuvA subunit, C-terminal domain"/>
    <property type="match status" value="1"/>
</dbReference>
<reference evidence="3 4" key="1">
    <citation type="submission" date="2019-06" db="EMBL/GenBank/DDBJ databases">
        <title>Genomics analysis of Aphanomyces spp. identifies a new class of oomycete effector associated with host adaptation.</title>
        <authorList>
            <person name="Gaulin E."/>
        </authorList>
    </citation>
    <scope>NUCLEOTIDE SEQUENCE [LARGE SCALE GENOMIC DNA]</scope>
    <source>
        <strain evidence="3 4">E</strain>
    </source>
</reference>
<feature type="region of interest" description="Disordered" evidence="1">
    <location>
        <begin position="229"/>
        <end position="254"/>
    </location>
</feature>
<name>A0A6A5APT3_APHAT</name>
<dbReference type="GO" id="GO:0046982">
    <property type="term" value="F:protein heterodimerization activity"/>
    <property type="evidence" value="ECO:0007669"/>
    <property type="project" value="InterPro"/>
</dbReference>
<feature type="compositionally biased region" description="Polar residues" evidence="1">
    <location>
        <begin position="229"/>
        <end position="239"/>
    </location>
</feature>
<dbReference type="Proteomes" id="UP000469452">
    <property type="component" value="Unassembled WGS sequence"/>
</dbReference>
<dbReference type="PROSITE" id="PS50030">
    <property type="entry name" value="UBA"/>
    <property type="match status" value="1"/>
</dbReference>
<evidence type="ECO:0000256" key="1">
    <source>
        <dbReference type="SAM" id="MobiDB-lite"/>
    </source>
</evidence>
<dbReference type="InterPro" id="IPR041969">
    <property type="entry name" value="VP13D_UBA"/>
</dbReference>
<dbReference type="SUPFAM" id="SSF46934">
    <property type="entry name" value="UBA-like"/>
    <property type="match status" value="1"/>
</dbReference>